<sequence>GSAVQILKWDVALEDERENAASYDPATQTYRLVLVGLPGWLAERAEPPKEGATRPRIRLEIRAVFQTLGPNGEEKVLRDGLALDV</sequence>
<name>A0A3B1DVT1_9ZZZZ</name>
<accession>A0A3B1DVT1</accession>
<reference evidence="1" key="1">
    <citation type="submission" date="2018-06" db="EMBL/GenBank/DDBJ databases">
        <authorList>
            <person name="Zhirakovskaya E."/>
        </authorList>
    </citation>
    <scope>NUCLEOTIDE SEQUENCE</scope>
</reference>
<feature type="non-terminal residue" evidence="1">
    <location>
        <position position="1"/>
    </location>
</feature>
<protein>
    <submittedName>
        <fullName evidence="1">Uncharacterized protein</fullName>
    </submittedName>
</protein>
<dbReference type="EMBL" id="UOGK01000376">
    <property type="protein sequence ID" value="VAX40334.1"/>
    <property type="molecule type" value="Genomic_DNA"/>
</dbReference>
<proteinExistence type="predicted"/>
<gene>
    <name evidence="1" type="ORF">MNBD_PLANCTO03-811</name>
</gene>
<organism evidence="1">
    <name type="scientific">hydrothermal vent metagenome</name>
    <dbReference type="NCBI Taxonomy" id="652676"/>
    <lineage>
        <taxon>unclassified sequences</taxon>
        <taxon>metagenomes</taxon>
        <taxon>ecological metagenomes</taxon>
    </lineage>
</organism>
<evidence type="ECO:0000313" key="1">
    <source>
        <dbReference type="EMBL" id="VAX40334.1"/>
    </source>
</evidence>
<dbReference type="AlphaFoldDB" id="A0A3B1DVT1"/>